<accession>A0A9N9FC99</accession>
<reference evidence="1" key="1">
    <citation type="submission" date="2021-06" db="EMBL/GenBank/DDBJ databases">
        <authorList>
            <person name="Kallberg Y."/>
            <person name="Tangrot J."/>
            <person name="Rosling A."/>
        </authorList>
    </citation>
    <scope>NUCLEOTIDE SEQUENCE</scope>
    <source>
        <strain evidence="1">FL966</strain>
    </source>
</reference>
<comment type="caution">
    <text evidence="1">The sequence shown here is derived from an EMBL/GenBank/DDBJ whole genome shotgun (WGS) entry which is preliminary data.</text>
</comment>
<dbReference type="AlphaFoldDB" id="A0A9N9FC99"/>
<protein>
    <submittedName>
        <fullName evidence="1">9317_t:CDS:1</fullName>
    </submittedName>
</protein>
<organism evidence="1 2">
    <name type="scientific">Cetraspora pellucida</name>
    <dbReference type="NCBI Taxonomy" id="1433469"/>
    <lineage>
        <taxon>Eukaryota</taxon>
        <taxon>Fungi</taxon>
        <taxon>Fungi incertae sedis</taxon>
        <taxon>Mucoromycota</taxon>
        <taxon>Glomeromycotina</taxon>
        <taxon>Glomeromycetes</taxon>
        <taxon>Diversisporales</taxon>
        <taxon>Gigasporaceae</taxon>
        <taxon>Cetraspora</taxon>
    </lineage>
</organism>
<gene>
    <name evidence="1" type="ORF">CPELLU_LOCUS3599</name>
</gene>
<sequence length="84" mass="9624">MNLSDSTIEHQLSKFNYINDTPVLIKDVLSEEQIINIVLNEQQELEKGNTSNTDKEPPKIPIIEGLNELKKFIGFVEQQQNLIT</sequence>
<proteinExistence type="predicted"/>
<evidence type="ECO:0000313" key="2">
    <source>
        <dbReference type="Proteomes" id="UP000789759"/>
    </source>
</evidence>
<evidence type="ECO:0000313" key="1">
    <source>
        <dbReference type="EMBL" id="CAG8525613.1"/>
    </source>
</evidence>
<keyword evidence="2" id="KW-1185">Reference proteome</keyword>
<dbReference type="Proteomes" id="UP000789759">
    <property type="component" value="Unassembled WGS sequence"/>
</dbReference>
<name>A0A9N9FC99_9GLOM</name>
<dbReference type="OrthoDB" id="2426062at2759"/>
<dbReference type="EMBL" id="CAJVQA010001776">
    <property type="protein sequence ID" value="CAG8525613.1"/>
    <property type="molecule type" value="Genomic_DNA"/>
</dbReference>